<comment type="caution">
    <text evidence="2">The sequence shown here is derived from an EMBL/GenBank/DDBJ whole genome shotgun (WGS) entry which is preliminary data.</text>
</comment>
<dbReference type="EMBL" id="BMQN01000003">
    <property type="protein sequence ID" value="GGR92819.1"/>
    <property type="molecule type" value="Genomic_DNA"/>
</dbReference>
<keyword evidence="3" id="KW-1185">Reference proteome</keyword>
<reference evidence="3" key="1">
    <citation type="journal article" date="2019" name="Int. J. Syst. Evol. Microbiol.">
        <title>The Global Catalogue of Microorganisms (GCM) 10K type strain sequencing project: providing services to taxonomists for standard genome sequencing and annotation.</title>
        <authorList>
            <consortium name="The Broad Institute Genomics Platform"/>
            <consortium name="The Broad Institute Genome Sequencing Center for Infectious Disease"/>
            <person name="Wu L."/>
            <person name="Ma J."/>
        </authorList>
    </citation>
    <scope>NUCLEOTIDE SEQUENCE [LARGE SCALE GENOMIC DNA]</scope>
    <source>
        <strain evidence="3">JCM 31405</strain>
    </source>
</reference>
<evidence type="ECO:0000256" key="1">
    <source>
        <dbReference type="SAM" id="MobiDB-lite"/>
    </source>
</evidence>
<sequence>MTQSSPLSPADRLLHQLENGAERLAGQLLSGLGLQTPAPAPTPTALKTGQTWERDFTVTSGTLTMTLHLKRGAGGTLDGYYTVQPQGKPRSQRWPVTGQLRRDDTFALHGTQNGATFTGSLRGGTPQVSEFRNRKFQLQNLSFRRLTTPAAPPTRTAPVPTRSAGTTARTTRTLPNLPALREPGFLPRLRQVAAAIHTTPEIVLGFLTLESTLDPTSNKGKSTQYKGLGQIGRDALTDINRYIQRHKLPYRPLANPAELTALSATRQLDYVEVHLKIHMKGVDTENKAAGKTSSLEQVYMAHLGGSARYAQKDVWVSEGSAAYRQNPMDADQDGHNTPTEAADTVRGKFTQAFKANLDDRSRHLKPTKRKFGGTLQLFYVYDPRFDNGLPLFSLDGADATPAPVTVPTVTGPVQPTEEDPAGEPDALDRLMKFTRDTPEYSIAQVRLARQVIQIQPAADRADLYLLLQEKTPHHNQRNNLSLGRAVDGDRPGGKIGNIMCNMTSAAMVLEQLGIENPDPERFPQFEDYLEDLRRKFVDARYQELLRAGLSEKMARKGSYERFHRTTQAGWGKVLELMGATKDMIVPQRTRSFWESTVQPHLAAGEAIMMSINGHIVRLQGMNEDGLVVDDPYGKSQLLKNVDLPASKKAGKYQHDGKISGNNTVWSWSSLLEHDMLWIAAVRKK</sequence>
<gene>
    <name evidence="2" type="ORF">GCM10008960_19790</name>
</gene>
<evidence type="ECO:0008006" key="4">
    <source>
        <dbReference type="Google" id="ProtNLM"/>
    </source>
</evidence>
<dbReference type="Proteomes" id="UP000644548">
    <property type="component" value="Unassembled WGS sequence"/>
</dbReference>
<organism evidence="2 3">
    <name type="scientific">Deinococcus sedimenti</name>
    <dbReference type="NCBI Taxonomy" id="1867090"/>
    <lineage>
        <taxon>Bacteria</taxon>
        <taxon>Thermotogati</taxon>
        <taxon>Deinococcota</taxon>
        <taxon>Deinococci</taxon>
        <taxon>Deinococcales</taxon>
        <taxon>Deinococcaceae</taxon>
        <taxon>Deinococcus</taxon>
    </lineage>
</organism>
<name>A0ABQ2S2Y9_9DEIO</name>
<proteinExistence type="predicted"/>
<accession>A0ABQ2S2Y9</accession>
<evidence type="ECO:0000313" key="3">
    <source>
        <dbReference type="Proteomes" id="UP000644548"/>
    </source>
</evidence>
<feature type="region of interest" description="Disordered" evidence="1">
    <location>
        <begin position="148"/>
        <end position="168"/>
    </location>
</feature>
<protein>
    <recommendedName>
        <fullName evidence="4">Peptidase C39-like domain-containing protein</fullName>
    </recommendedName>
</protein>
<evidence type="ECO:0000313" key="2">
    <source>
        <dbReference type="EMBL" id="GGR92819.1"/>
    </source>
</evidence>
<dbReference type="RefSeq" id="WP_189073005.1">
    <property type="nucleotide sequence ID" value="NZ_BMQN01000003.1"/>
</dbReference>